<feature type="transmembrane region" description="Helical" evidence="9">
    <location>
        <begin position="160"/>
        <end position="183"/>
    </location>
</feature>
<dbReference type="Pfam" id="PF01694">
    <property type="entry name" value="Rhomboid"/>
    <property type="match status" value="1"/>
</dbReference>
<evidence type="ECO:0000256" key="6">
    <source>
        <dbReference type="ARBA" id="ARBA00022989"/>
    </source>
</evidence>
<keyword evidence="7 9" id="KW-0472">Membrane</keyword>
<dbReference type="Gene3D" id="1.20.1540.10">
    <property type="entry name" value="Rhomboid-like"/>
    <property type="match status" value="1"/>
</dbReference>
<feature type="transmembrane region" description="Helical" evidence="9">
    <location>
        <begin position="136"/>
        <end position="154"/>
    </location>
</feature>
<evidence type="ECO:0000313" key="11">
    <source>
        <dbReference type="EMBL" id="PNH06769.1"/>
    </source>
</evidence>
<comment type="caution">
    <text evidence="11">The sequence shown here is derived from an EMBL/GenBank/DDBJ whole genome shotgun (WGS) entry which is preliminary data.</text>
</comment>
<evidence type="ECO:0000256" key="9">
    <source>
        <dbReference type="SAM" id="Phobius"/>
    </source>
</evidence>
<dbReference type="PANTHER" id="PTHR43066">
    <property type="entry name" value="RHOMBOID-RELATED PROTEIN"/>
    <property type="match status" value="1"/>
</dbReference>
<dbReference type="GO" id="GO:0006508">
    <property type="term" value="P:proteolysis"/>
    <property type="evidence" value="ECO:0007669"/>
    <property type="project" value="UniProtKB-KW"/>
</dbReference>
<evidence type="ECO:0000256" key="7">
    <source>
        <dbReference type="ARBA" id="ARBA00023136"/>
    </source>
</evidence>
<keyword evidence="3" id="KW-0645">Protease</keyword>
<dbReference type="OrthoDB" id="10257275at2759"/>
<dbReference type="PANTHER" id="PTHR43066:SF1">
    <property type="entry name" value="RHOMBOID PROTEIN 2"/>
    <property type="match status" value="1"/>
</dbReference>
<dbReference type="GO" id="GO:0004252">
    <property type="term" value="F:serine-type endopeptidase activity"/>
    <property type="evidence" value="ECO:0007669"/>
    <property type="project" value="InterPro"/>
</dbReference>
<evidence type="ECO:0000256" key="1">
    <source>
        <dbReference type="ARBA" id="ARBA00004141"/>
    </source>
</evidence>
<accession>A0A2J8A2M1</accession>
<feature type="transmembrane region" description="Helical" evidence="9">
    <location>
        <begin position="82"/>
        <end position="98"/>
    </location>
</feature>
<dbReference type="Proteomes" id="UP000236333">
    <property type="component" value="Unassembled WGS sequence"/>
</dbReference>
<name>A0A2J8A2M1_9CHLO</name>
<dbReference type="InterPro" id="IPR035952">
    <property type="entry name" value="Rhomboid-like_sf"/>
</dbReference>
<feature type="transmembrane region" description="Helical" evidence="9">
    <location>
        <begin position="51"/>
        <end position="70"/>
    </location>
</feature>
<protein>
    <recommendedName>
        <fullName evidence="10">Peptidase S54 rhomboid domain-containing protein</fullName>
    </recommendedName>
</protein>
<keyword evidence="6 9" id="KW-1133">Transmembrane helix</keyword>
<dbReference type="InterPro" id="IPR022764">
    <property type="entry name" value="Peptidase_S54_rhomboid_dom"/>
</dbReference>
<keyword evidence="5" id="KW-0378">Hydrolase</keyword>
<feature type="region of interest" description="Disordered" evidence="8">
    <location>
        <begin position="245"/>
        <end position="270"/>
    </location>
</feature>
<keyword evidence="4 9" id="KW-0812">Transmembrane</keyword>
<evidence type="ECO:0000256" key="4">
    <source>
        <dbReference type="ARBA" id="ARBA00022692"/>
    </source>
</evidence>
<evidence type="ECO:0000256" key="5">
    <source>
        <dbReference type="ARBA" id="ARBA00022801"/>
    </source>
</evidence>
<feature type="domain" description="Peptidase S54 rhomboid" evidence="10">
    <location>
        <begin position="11"/>
        <end position="153"/>
    </location>
</feature>
<reference evidence="11 12" key="1">
    <citation type="journal article" date="2017" name="Mol. Biol. Evol.">
        <title>The 4-celled Tetrabaena socialis nuclear genome reveals the essential components for genetic control of cell number at the origin of multicellularity in the volvocine lineage.</title>
        <authorList>
            <person name="Featherston J."/>
            <person name="Arakaki Y."/>
            <person name="Hanschen E.R."/>
            <person name="Ferris P.J."/>
            <person name="Michod R.E."/>
            <person name="Olson B.J.S.C."/>
            <person name="Nozaki H."/>
            <person name="Durand P.M."/>
        </authorList>
    </citation>
    <scope>NUCLEOTIDE SEQUENCE [LARGE SCALE GENOMIC DNA]</scope>
    <source>
        <strain evidence="11 12">NIES-571</strain>
    </source>
</reference>
<dbReference type="EMBL" id="PGGS01000216">
    <property type="protein sequence ID" value="PNH06769.1"/>
    <property type="molecule type" value="Genomic_DNA"/>
</dbReference>
<evidence type="ECO:0000256" key="2">
    <source>
        <dbReference type="ARBA" id="ARBA00009045"/>
    </source>
</evidence>
<proteinExistence type="inferred from homology"/>
<feature type="transmembrane region" description="Helical" evidence="9">
    <location>
        <begin position="7"/>
        <end position="31"/>
    </location>
</feature>
<dbReference type="SUPFAM" id="SSF144091">
    <property type="entry name" value="Rhomboid-like"/>
    <property type="match status" value="1"/>
</dbReference>
<keyword evidence="12" id="KW-1185">Reference proteome</keyword>
<comment type="subcellular location">
    <subcellularLocation>
        <location evidence="1">Membrane</location>
        <topology evidence="1">Multi-pass membrane protein</topology>
    </subcellularLocation>
</comment>
<dbReference type="AlphaFoldDB" id="A0A2J8A2M1"/>
<sequence>MCLKRFIALLIAVHFEVLHLVLNLSSLWGLAPQAEPAGVAGSSLEFLRLSLLLLLGSGAACLALHHVAIVHLRMERLRHTAMVGYSCVLFGWMTNIALRSGRGARFNLLGLTTVPMLLAPFLLLAATQLIIPNASFLGHLSGILAGLALASGLLDWLNLYWTVCLVFWVALGEPPAGICYGLVREGRVGLPYVRILPATDGEDDGQADVERGPPPAAVTSAAATAATDTLSSMLARLIAAPAVPGRPGGPPPSLGAGPTTSAGPALPWGVPSAAVGAAGGLVRGGAQRHTQQQQQ</sequence>
<evidence type="ECO:0000313" key="12">
    <source>
        <dbReference type="Proteomes" id="UP000236333"/>
    </source>
</evidence>
<dbReference type="GO" id="GO:0016020">
    <property type="term" value="C:membrane"/>
    <property type="evidence" value="ECO:0007669"/>
    <property type="project" value="UniProtKB-SubCell"/>
</dbReference>
<organism evidence="11 12">
    <name type="scientific">Tetrabaena socialis</name>
    <dbReference type="NCBI Taxonomy" id="47790"/>
    <lineage>
        <taxon>Eukaryota</taxon>
        <taxon>Viridiplantae</taxon>
        <taxon>Chlorophyta</taxon>
        <taxon>core chlorophytes</taxon>
        <taxon>Chlorophyceae</taxon>
        <taxon>CS clade</taxon>
        <taxon>Chlamydomonadales</taxon>
        <taxon>Tetrabaenaceae</taxon>
        <taxon>Tetrabaena</taxon>
    </lineage>
</organism>
<comment type="similarity">
    <text evidence="2">Belongs to the peptidase S54 family.</text>
</comment>
<gene>
    <name evidence="11" type="ORF">TSOC_006853</name>
</gene>
<feature type="transmembrane region" description="Helical" evidence="9">
    <location>
        <begin position="104"/>
        <end position="124"/>
    </location>
</feature>
<evidence type="ECO:0000256" key="3">
    <source>
        <dbReference type="ARBA" id="ARBA00022670"/>
    </source>
</evidence>
<evidence type="ECO:0000256" key="8">
    <source>
        <dbReference type="SAM" id="MobiDB-lite"/>
    </source>
</evidence>
<evidence type="ECO:0000259" key="10">
    <source>
        <dbReference type="Pfam" id="PF01694"/>
    </source>
</evidence>